<name>A0A7M7J3J5_VARDE</name>
<accession>A0A7M7J3J5</accession>
<feature type="signal peptide" evidence="2">
    <location>
        <begin position="1"/>
        <end position="31"/>
    </location>
</feature>
<keyword evidence="2" id="KW-0732">Signal</keyword>
<keyword evidence="1" id="KW-0472">Membrane</keyword>
<feature type="transmembrane region" description="Helical" evidence="1">
    <location>
        <begin position="303"/>
        <end position="320"/>
    </location>
</feature>
<dbReference type="RefSeq" id="XP_022646334.1">
    <property type="nucleotide sequence ID" value="XM_022790599.1"/>
</dbReference>
<evidence type="ECO:0000256" key="1">
    <source>
        <dbReference type="SAM" id="Phobius"/>
    </source>
</evidence>
<dbReference type="GeneID" id="111244046"/>
<keyword evidence="1" id="KW-1133">Transmembrane helix</keyword>
<feature type="transmembrane region" description="Helical" evidence="1">
    <location>
        <begin position="266"/>
        <end position="283"/>
    </location>
</feature>
<protein>
    <submittedName>
        <fullName evidence="3">Uncharacterized protein</fullName>
    </submittedName>
</protein>
<dbReference type="InParanoid" id="A0A7M7J3J5"/>
<evidence type="ECO:0000313" key="3">
    <source>
        <dbReference type="EnsemblMetazoa" id="XP_022646334"/>
    </source>
</evidence>
<feature type="chain" id="PRO_5029523574" evidence="2">
    <location>
        <begin position="32"/>
        <end position="356"/>
    </location>
</feature>
<evidence type="ECO:0000256" key="2">
    <source>
        <dbReference type="SAM" id="SignalP"/>
    </source>
</evidence>
<dbReference type="Proteomes" id="UP000594260">
    <property type="component" value="Unplaced"/>
</dbReference>
<dbReference type="EnsemblMetazoa" id="XM_022790599">
    <property type="protein sequence ID" value="XP_022646334"/>
    <property type="gene ID" value="LOC111244046"/>
</dbReference>
<organism evidence="3 4">
    <name type="scientific">Varroa destructor</name>
    <name type="common">Honeybee mite</name>
    <dbReference type="NCBI Taxonomy" id="109461"/>
    <lineage>
        <taxon>Eukaryota</taxon>
        <taxon>Metazoa</taxon>
        <taxon>Ecdysozoa</taxon>
        <taxon>Arthropoda</taxon>
        <taxon>Chelicerata</taxon>
        <taxon>Arachnida</taxon>
        <taxon>Acari</taxon>
        <taxon>Parasitiformes</taxon>
        <taxon>Mesostigmata</taxon>
        <taxon>Gamasina</taxon>
        <taxon>Dermanyssoidea</taxon>
        <taxon>Varroidae</taxon>
        <taxon>Varroa</taxon>
    </lineage>
</organism>
<keyword evidence="4" id="KW-1185">Reference proteome</keyword>
<evidence type="ECO:0000313" key="4">
    <source>
        <dbReference type="Proteomes" id="UP000594260"/>
    </source>
</evidence>
<dbReference type="KEGG" id="vde:111244046"/>
<keyword evidence="1" id="KW-0812">Transmembrane</keyword>
<dbReference type="AlphaFoldDB" id="A0A7M7J3J5"/>
<sequence>MRPQKIMRNRLYVRIVSVLLFSISWSRSVDSIEETFPIHPHADRILKELRQQGRIHGARWDSALATLTTVCHPMVANGLAHTALSMVNLQKEFVSAPLINCDPETDISTCVAMDDLDGAGLKDLVEIFVRLQAICTALAHSQRIGISEKAVNLASGLNGEVVAELSALKSALRQQAQTRGTDYLERVVGETTETGSYSRLTSAAGFVTDMVSNVASLASEASKSITQLMDKGMYYMCISYILVTYVTLLLVSHWLTCRLLRNARQACFLIAFSNCVVQIWLLHKSRTKGNVDMGWLSPNLTDSTYVHCALLALVLTFTGVRRHDVRLKYLHHITSQHMQICQILQGLEQRRRLEAA</sequence>
<reference evidence="3" key="1">
    <citation type="submission" date="2021-01" db="UniProtKB">
        <authorList>
            <consortium name="EnsemblMetazoa"/>
        </authorList>
    </citation>
    <scope>IDENTIFICATION</scope>
</reference>
<feature type="transmembrane region" description="Helical" evidence="1">
    <location>
        <begin position="233"/>
        <end position="254"/>
    </location>
</feature>
<proteinExistence type="predicted"/>